<keyword evidence="2" id="KW-1185">Reference proteome</keyword>
<evidence type="ECO:0000313" key="2">
    <source>
        <dbReference type="Proteomes" id="UP000276133"/>
    </source>
</evidence>
<evidence type="ECO:0000313" key="1">
    <source>
        <dbReference type="EMBL" id="RNA10615.1"/>
    </source>
</evidence>
<sequence length="89" mass="10273">MIDHRATSPDLASCHFWLSINKTLTRTEQHFAFLVTKILNSILKVDPRIKTLEYIKNVLTWSRFVLSSVQLKIFLDVSNGIDLKLSDLN</sequence>
<name>A0A3M7QI19_BRAPC</name>
<proteinExistence type="predicted"/>
<dbReference type="AlphaFoldDB" id="A0A3M7QI19"/>
<reference evidence="1 2" key="1">
    <citation type="journal article" date="2018" name="Sci. Rep.">
        <title>Genomic signatures of local adaptation to the degree of environmental predictability in rotifers.</title>
        <authorList>
            <person name="Franch-Gras L."/>
            <person name="Hahn C."/>
            <person name="Garcia-Roger E.M."/>
            <person name="Carmona M.J."/>
            <person name="Serra M."/>
            <person name="Gomez A."/>
        </authorList>
    </citation>
    <scope>NUCLEOTIDE SEQUENCE [LARGE SCALE GENOMIC DNA]</scope>
    <source>
        <strain evidence="1">HYR1</strain>
    </source>
</reference>
<gene>
    <name evidence="1" type="ORF">BpHYR1_024421</name>
</gene>
<organism evidence="1 2">
    <name type="scientific">Brachionus plicatilis</name>
    <name type="common">Marine rotifer</name>
    <name type="synonym">Brachionus muelleri</name>
    <dbReference type="NCBI Taxonomy" id="10195"/>
    <lineage>
        <taxon>Eukaryota</taxon>
        <taxon>Metazoa</taxon>
        <taxon>Spiralia</taxon>
        <taxon>Gnathifera</taxon>
        <taxon>Rotifera</taxon>
        <taxon>Eurotatoria</taxon>
        <taxon>Monogononta</taxon>
        <taxon>Pseudotrocha</taxon>
        <taxon>Ploima</taxon>
        <taxon>Brachionidae</taxon>
        <taxon>Brachionus</taxon>
    </lineage>
</organism>
<protein>
    <submittedName>
        <fullName evidence="1">Uncharacterized protein</fullName>
    </submittedName>
</protein>
<comment type="caution">
    <text evidence="1">The sequence shown here is derived from an EMBL/GenBank/DDBJ whole genome shotgun (WGS) entry which is preliminary data.</text>
</comment>
<dbReference type="Proteomes" id="UP000276133">
    <property type="component" value="Unassembled WGS sequence"/>
</dbReference>
<accession>A0A3M7QI19</accession>
<dbReference type="EMBL" id="REGN01006152">
    <property type="protein sequence ID" value="RNA10615.1"/>
    <property type="molecule type" value="Genomic_DNA"/>
</dbReference>